<evidence type="ECO:0000256" key="3">
    <source>
        <dbReference type="ARBA" id="ARBA00022723"/>
    </source>
</evidence>
<dbReference type="GO" id="GO:0008270">
    <property type="term" value="F:zinc ion binding"/>
    <property type="evidence" value="ECO:0007669"/>
    <property type="project" value="InterPro"/>
</dbReference>
<dbReference type="InterPro" id="IPR018246">
    <property type="entry name" value="AP_endonuc_F2_Zn_BS"/>
</dbReference>
<evidence type="ECO:0000256" key="5">
    <source>
        <dbReference type="ARBA" id="ARBA00022801"/>
    </source>
</evidence>
<evidence type="ECO:0000256" key="6">
    <source>
        <dbReference type="ARBA" id="ARBA00022833"/>
    </source>
</evidence>
<dbReference type="Pfam" id="PF01261">
    <property type="entry name" value="AP_endonuc_2"/>
    <property type="match status" value="1"/>
</dbReference>
<comment type="cofactor">
    <cofactor evidence="1">
        <name>Zn(2+)</name>
        <dbReference type="ChEBI" id="CHEBI:29105"/>
    </cofactor>
</comment>
<keyword evidence="3" id="KW-0479">Metal-binding</keyword>
<protein>
    <recommendedName>
        <fullName evidence="8">Xylose isomerase-like TIM barrel domain-containing protein</fullName>
    </recommendedName>
</protein>
<dbReference type="NCBIfam" id="TIGR00587">
    <property type="entry name" value="nfo"/>
    <property type="match status" value="1"/>
</dbReference>
<dbReference type="GO" id="GO:0008081">
    <property type="term" value="F:phosphoric diester hydrolase activity"/>
    <property type="evidence" value="ECO:0007669"/>
    <property type="project" value="TreeGrafter"/>
</dbReference>
<comment type="caution">
    <text evidence="9">The sequence shown here is derived from an EMBL/GenBank/DDBJ whole genome shotgun (WGS) entry which is preliminary data.</text>
</comment>
<dbReference type="PANTHER" id="PTHR21445:SF0">
    <property type="entry name" value="APURINIC-APYRIMIDINIC ENDONUCLEASE"/>
    <property type="match status" value="1"/>
</dbReference>
<feature type="domain" description="Xylose isomerase-like TIM barrel" evidence="8">
    <location>
        <begin position="19"/>
        <end position="281"/>
    </location>
</feature>
<organism evidence="9 10">
    <name type="scientific">Candidatus Roizmanbacteria bacterium CG_4_8_14_3_um_filter_36_10</name>
    <dbReference type="NCBI Taxonomy" id="1974834"/>
    <lineage>
        <taxon>Bacteria</taxon>
        <taxon>Candidatus Roizmaniibacteriota</taxon>
    </lineage>
</organism>
<accession>A0A2M8GNK8</accession>
<evidence type="ECO:0000313" key="10">
    <source>
        <dbReference type="Proteomes" id="UP000229370"/>
    </source>
</evidence>
<dbReference type="Proteomes" id="UP000229370">
    <property type="component" value="Unassembled WGS sequence"/>
</dbReference>
<dbReference type="PROSITE" id="PS51432">
    <property type="entry name" value="AP_NUCLEASE_F2_4"/>
    <property type="match status" value="1"/>
</dbReference>
<dbReference type="SMART" id="SM00518">
    <property type="entry name" value="AP2Ec"/>
    <property type="match status" value="1"/>
</dbReference>
<dbReference type="EMBL" id="PFQK01000026">
    <property type="protein sequence ID" value="PJC82108.1"/>
    <property type="molecule type" value="Genomic_DNA"/>
</dbReference>
<keyword evidence="4" id="KW-0227">DNA damage</keyword>
<name>A0A2M8GNK8_9BACT</name>
<evidence type="ECO:0000256" key="1">
    <source>
        <dbReference type="ARBA" id="ARBA00001947"/>
    </source>
</evidence>
<dbReference type="GO" id="GO:0003677">
    <property type="term" value="F:DNA binding"/>
    <property type="evidence" value="ECO:0007669"/>
    <property type="project" value="InterPro"/>
</dbReference>
<dbReference type="InterPro" id="IPR036237">
    <property type="entry name" value="Xyl_isomerase-like_sf"/>
</dbReference>
<dbReference type="PANTHER" id="PTHR21445">
    <property type="entry name" value="ENDONUCLEASE IV ENDODEOXYRIBONUCLEASE IV"/>
    <property type="match status" value="1"/>
</dbReference>
<dbReference type="GO" id="GO:0003906">
    <property type="term" value="F:DNA-(apurinic or apyrimidinic site) endonuclease activity"/>
    <property type="evidence" value="ECO:0007669"/>
    <property type="project" value="TreeGrafter"/>
</dbReference>
<keyword evidence="6" id="KW-0862">Zinc</keyword>
<evidence type="ECO:0000313" key="9">
    <source>
        <dbReference type="EMBL" id="PJC82108.1"/>
    </source>
</evidence>
<reference evidence="10" key="1">
    <citation type="submission" date="2017-09" db="EMBL/GenBank/DDBJ databases">
        <title>Depth-based differentiation of microbial function through sediment-hosted aquifers and enrichment of novel symbionts in the deep terrestrial subsurface.</title>
        <authorList>
            <person name="Probst A.J."/>
            <person name="Ladd B."/>
            <person name="Jarett J.K."/>
            <person name="Geller-Mcgrath D.E."/>
            <person name="Sieber C.M.K."/>
            <person name="Emerson J.B."/>
            <person name="Anantharaman K."/>
            <person name="Thomas B.C."/>
            <person name="Malmstrom R."/>
            <person name="Stieglmeier M."/>
            <person name="Klingl A."/>
            <person name="Woyke T."/>
            <person name="Ryan C.M."/>
            <person name="Banfield J.F."/>
        </authorList>
    </citation>
    <scope>NUCLEOTIDE SEQUENCE [LARGE SCALE GENOMIC DNA]</scope>
</reference>
<dbReference type="PROSITE" id="PS00731">
    <property type="entry name" value="AP_NUCLEASE_F2_3"/>
    <property type="match status" value="1"/>
</dbReference>
<dbReference type="PROSITE" id="PS00730">
    <property type="entry name" value="AP_NUCLEASE_F2_2"/>
    <property type="match status" value="1"/>
</dbReference>
<evidence type="ECO:0000256" key="2">
    <source>
        <dbReference type="ARBA" id="ARBA00005340"/>
    </source>
</evidence>
<dbReference type="SUPFAM" id="SSF51658">
    <property type="entry name" value="Xylose isomerase-like"/>
    <property type="match status" value="1"/>
</dbReference>
<dbReference type="AlphaFoldDB" id="A0A2M8GNK8"/>
<evidence type="ECO:0000256" key="7">
    <source>
        <dbReference type="ARBA" id="ARBA00023204"/>
    </source>
</evidence>
<proteinExistence type="inferred from homology"/>
<evidence type="ECO:0000259" key="8">
    <source>
        <dbReference type="Pfam" id="PF01261"/>
    </source>
</evidence>
<keyword evidence="5" id="KW-0378">Hydrolase</keyword>
<gene>
    <name evidence="9" type="ORF">CO007_01165</name>
</gene>
<dbReference type="InterPro" id="IPR001719">
    <property type="entry name" value="AP_endonuc_2"/>
</dbReference>
<keyword evidence="7" id="KW-0234">DNA repair</keyword>
<dbReference type="Gene3D" id="3.20.20.150">
    <property type="entry name" value="Divalent-metal-dependent TIM barrel enzymes"/>
    <property type="match status" value="1"/>
</dbReference>
<comment type="similarity">
    <text evidence="2">Belongs to the AP endonuclease 2 family.</text>
</comment>
<dbReference type="InterPro" id="IPR013022">
    <property type="entry name" value="Xyl_isomerase-like_TIM-brl"/>
</dbReference>
<sequence>MAYKFGAHLSISGGYHKALERIKDIGGSCLQIFSGSPRGWSFPKINPKDCQLFIEKKNNFQINPVYFHASYLVNLVDNGRIGIMSKKSLINELEVASQLGIVGSIIHLGSFKDNRPTLWDVSKDKRYSILITNILEILTNTPKGVYFIIENAGNRKIGQTLEEISMIIKDINDERVRLCLDTCHLYSAGYSFRNNTELNLLLDKLEKLDLLDKLELWHVNDSRDHFNSGHDRHENIGEGTIGLAEFKTLLNHPKMKNYPFIIETPGFNNEGPDKKNLDILKTLING</sequence>
<dbReference type="GO" id="GO:0006284">
    <property type="term" value="P:base-excision repair"/>
    <property type="evidence" value="ECO:0007669"/>
    <property type="project" value="TreeGrafter"/>
</dbReference>
<evidence type="ECO:0000256" key="4">
    <source>
        <dbReference type="ARBA" id="ARBA00022763"/>
    </source>
</evidence>